<evidence type="ECO:0000313" key="1">
    <source>
        <dbReference type="EMBL" id="KAJ9583970.1"/>
    </source>
</evidence>
<dbReference type="AlphaFoldDB" id="A0AAD7ZNJ3"/>
<feature type="non-terminal residue" evidence="1">
    <location>
        <position position="1"/>
    </location>
</feature>
<comment type="caution">
    <text evidence="1">The sequence shown here is derived from an EMBL/GenBank/DDBJ whole genome shotgun (WGS) entry which is preliminary data.</text>
</comment>
<proteinExistence type="predicted"/>
<protein>
    <submittedName>
        <fullName evidence="1">Uncharacterized protein</fullName>
    </submittedName>
</protein>
<organism evidence="1 2">
    <name type="scientific">Diploptera punctata</name>
    <name type="common">Pacific beetle cockroach</name>
    <dbReference type="NCBI Taxonomy" id="6984"/>
    <lineage>
        <taxon>Eukaryota</taxon>
        <taxon>Metazoa</taxon>
        <taxon>Ecdysozoa</taxon>
        <taxon>Arthropoda</taxon>
        <taxon>Hexapoda</taxon>
        <taxon>Insecta</taxon>
        <taxon>Pterygota</taxon>
        <taxon>Neoptera</taxon>
        <taxon>Polyneoptera</taxon>
        <taxon>Dictyoptera</taxon>
        <taxon>Blattodea</taxon>
        <taxon>Blaberoidea</taxon>
        <taxon>Blaberidae</taxon>
        <taxon>Diplopterinae</taxon>
        <taxon>Diploptera</taxon>
    </lineage>
</organism>
<dbReference type="Proteomes" id="UP001233999">
    <property type="component" value="Unassembled WGS sequence"/>
</dbReference>
<name>A0AAD7ZNJ3_DIPPU</name>
<feature type="non-terminal residue" evidence="1">
    <location>
        <position position="54"/>
    </location>
</feature>
<accession>A0AAD7ZNJ3</accession>
<reference evidence="1" key="2">
    <citation type="submission" date="2023-05" db="EMBL/GenBank/DDBJ databases">
        <authorList>
            <person name="Fouks B."/>
        </authorList>
    </citation>
    <scope>NUCLEOTIDE SEQUENCE</scope>
    <source>
        <strain evidence="1">Stay&amp;Tobe</strain>
        <tissue evidence="1">Testes</tissue>
    </source>
</reference>
<sequence>TKITEVVLSLRILAIAHGTDISLMKFLVFSDIAKVMNMQYEIVKANASSTRLYV</sequence>
<reference evidence="1" key="1">
    <citation type="journal article" date="2023" name="IScience">
        <title>Live-bearing cockroach genome reveals convergent evolutionary mechanisms linked to viviparity in insects and beyond.</title>
        <authorList>
            <person name="Fouks B."/>
            <person name="Harrison M.C."/>
            <person name="Mikhailova A.A."/>
            <person name="Marchal E."/>
            <person name="English S."/>
            <person name="Carruthers M."/>
            <person name="Jennings E.C."/>
            <person name="Chiamaka E.L."/>
            <person name="Frigard R.A."/>
            <person name="Pippel M."/>
            <person name="Attardo G.M."/>
            <person name="Benoit J.B."/>
            <person name="Bornberg-Bauer E."/>
            <person name="Tobe S.S."/>
        </authorList>
    </citation>
    <scope>NUCLEOTIDE SEQUENCE</scope>
    <source>
        <strain evidence="1">Stay&amp;Tobe</strain>
    </source>
</reference>
<dbReference type="EMBL" id="JASPKZ010007489">
    <property type="protein sequence ID" value="KAJ9583970.1"/>
    <property type="molecule type" value="Genomic_DNA"/>
</dbReference>
<gene>
    <name evidence="1" type="ORF">L9F63_021681</name>
</gene>
<evidence type="ECO:0000313" key="2">
    <source>
        <dbReference type="Proteomes" id="UP001233999"/>
    </source>
</evidence>
<keyword evidence="2" id="KW-1185">Reference proteome</keyword>